<evidence type="ECO:0000256" key="1">
    <source>
        <dbReference type="ARBA" id="ARBA00022801"/>
    </source>
</evidence>
<comment type="caution">
    <text evidence="3">The sequence shown here is derived from an EMBL/GenBank/DDBJ whole genome shotgun (WGS) entry which is preliminary data.</text>
</comment>
<organism evidence="3 4">
    <name type="scientific">Discina gigas</name>
    <dbReference type="NCBI Taxonomy" id="1032678"/>
    <lineage>
        <taxon>Eukaryota</taxon>
        <taxon>Fungi</taxon>
        <taxon>Dikarya</taxon>
        <taxon>Ascomycota</taxon>
        <taxon>Pezizomycotina</taxon>
        <taxon>Pezizomycetes</taxon>
        <taxon>Pezizales</taxon>
        <taxon>Discinaceae</taxon>
        <taxon>Discina</taxon>
    </lineage>
</organism>
<name>A0ABR3GIB5_9PEZI</name>
<evidence type="ECO:0000256" key="2">
    <source>
        <dbReference type="ARBA" id="ARBA00022963"/>
    </source>
</evidence>
<accession>A0ABR3GIB5</accession>
<evidence type="ECO:0000313" key="4">
    <source>
        <dbReference type="Proteomes" id="UP001447188"/>
    </source>
</evidence>
<proteinExistence type="predicted"/>
<dbReference type="PANTHER" id="PTHR24185">
    <property type="entry name" value="CALCIUM-INDEPENDENT PHOSPHOLIPASE A2-GAMMA"/>
    <property type="match status" value="1"/>
</dbReference>
<dbReference type="PANTHER" id="PTHR24185:SF1">
    <property type="entry name" value="CALCIUM-INDEPENDENT PHOSPHOLIPASE A2-GAMMA"/>
    <property type="match status" value="1"/>
</dbReference>
<sequence>MFNEFSTQAFTKRTGADMPGIKTLIEATYHSKYETRGVDRVLRKEFEDGSIFGGKKAPGTQDMLRAAVTTTARATSATPRYFKSFSHKPTGYTFNDGGLKFNNPVIVADCERKLLWPHLAHKHPDLLLSIGTGFDPTPKPDGDRQGRRTRAKRGALEFAKTVLKIATQQIESSLNCERTWTDFLSSIQMQDEDKAAKYRRLTIQFPNNLPRLDQVDQMEWLKQMTEGFCSSDPLIDEIATKLIASLFYFRLDGASQPKGIKPKASPSENCEFLFSKIRGLERDLFVWDFSRINRIGQIKNKRCYLI</sequence>
<dbReference type="InterPro" id="IPR016035">
    <property type="entry name" value="Acyl_Trfase/lysoPLipase"/>
</dbReference>
<keyword evidence="1" id="KW-0378">Hydrolase</keyword>
<dbReference type="EMBL" id="JBBBZM010000066">
    <property type="protein sequence ID" value="KAL0635611.1"/>
    <property type="molecule type" value="Genomic_DNA"/>
</dbReference>
<reference evidence="3 4" key="1">
    <citation type="submission" date="2024-02" db="EMBL/GenBank/DDBJ databases">
        <title>Discinaceae phylogenomics.</title>
        <authorList>
            <person name="Dirks A.C."/>
            <person name="James T.Y."/>
        </authorList>
    </citation>
    <scope>NUCLEOTIDE SEQUENCE [LARGE SCALE GENOMIC DNA]</scope>
    <source>
        <strain evidence="3 4">ACD0624</strain>
    </source>
</reference>
<gene>
    <name evidence="3" type="ORF">Q9L58_005430</name>
</gene>
<evidence type="ECO:0008006" key="5">
    <source>
        <dbReference type="Google" id="ProtNLM"/>
    </source>
</evidence>
<dbReference type="Proteomes" id="UP001447188">
    <property type="component" value="Unassembled WGS sequence"/>
</dbReference>
<dbReference type="Gene3D" id="3.40.1090.10">
    <property type="entry name" value="Cytosolic phospholipase A2 catalytic domain"/>
    <property type="match status" value="1"/>
</dbReference>
<keyword evidence="2" id="KW-0442">Lipid degradation</keyword>
<evidence type="ECO:0000313" key="3">
    <source>
        <dbReference type="EMBL" id="KAL0635611.1"/>
    </source>
</evidence>
<protein>
    <recommendedName>
        <fullName evidence="5">PNPLA domain-containing protein</fullName>
    </recommendedName>
</protein>
<keyword evidence="2" id="KW-0443">Lipid metabolism</keyword>
<dbReference type="SUPFAM" id="SSF52151">
    <property type="entry name" value="FabD/lysophospholipase-like"/>
    <property type="match status" value="1"/>
</dbReference>
<keyword evidence="4" id="KW-1185">Reference proteome</keyword>